<dbReference type="AlphaFoldDB" id="A0A061DY36"/>
<protein>
    <submittedName>
        <fullName evidence="1">Uncharacterized protein</fullName>
    </submittedName>
</protein>
<name>A0A061DY36_THECC</name>
<evidence type="ECO:0000313" key="1">
    <source>
        <dbReference type="EMBL" id="EOX97001.1"/>
    </source>
</evidence>
<dbReference type="HOGENOM" id="CLU_2727295_0_0_1"/>
<sequence>MLFWPSQAQPLRVTSLSPRIFLSGDRIQFSPLVSTPLPRGITSTLHPCGALKQRSHLTLLLPFSLPRASSFL</sequence>
<organism evidence="1 2">
    <name type="scientific">Theobroma cacao</name>
    <name type="common">Cacao</name>
    <name type="synonym">Cocoa</name>
    <dbReference type="NCBI Taxonomy" id="3641"/>
    <lineage>
        <taxon>Eukaryota</taxon>
        <taxon>Viridiplantae</taxon>
        <taxon>Streptophyta</taxon>
        <taxon>Embryophyta</taxon>
        <taxon>Tracheophyta</taxon>
        <taxon>Spermatophyta</taxon>
        <taxon>Magnoliopsida</taxon>
        <taxon>eudicotyledons</taxon>
        <taxon>Gunneridae</taxon>
        <taxon>Pentapetalae</taxon>
        <taxon>rosids</taxon>
        <taxon>malvids</taxon>
        <taxon>Malvales</taxon>
        <taxon>Malvaceae</taxon>
        <taxon>Byttnerioideae</taxon>
        <taxon>Theobroma</taxon>
    </lineage>
</organism>
<evidence type="ECO:0000313" key="2">
    <source>
        <dbReference type="Proteomes" id="UP000026915"/>
    </source>
</evidence>
<accession>A0A061DY36</accession>
<gene>
    <name evidence="1" type="ORF">TCM_006128</name>
</gene>
<dbReference type="Proteomes" id="UP000026915">
    <property type="component" value="Chromosome 2"/>
</dbReference>
<reference evidence="1 2" key="1">
    <citation type="journal article" date="2013" name="Genome Biol.">
        <title>The genome sequence of the most widely cultivated cacao type and its use to identify candidate genes regulating pod color.</title>
        <authorList>
            <person name="Motamayor J.C."/>
            <person name="Mockaitis K."/>
            <person name="Schmutz J."/>
            <person name="Haiminen N."/>
            <person name="Iii D.L."/>
            <person name="Cornejo O."/>
            <person name="Findley S.D."/>
            <person name="Zheng P."/>
            <person name="Utro F."/>
            <person name="Royaert S."/>
            <person name="Saski C."/>
            <person name="Jenkins J."/>
            <person name="Podicheti R."/>
            <person name="Zhao M."/>
            <person name="Scheffler B.E."/>
            <person name="Stack J.C."/>
            <person name="Feltus F.A."/>
            <person name="Mustiga G.M."/>
            <person name="Amores F."/>
            <person name="Phillips W."/>
            <person name="Marelli J.P."/>
            <person name="May G.D."/>
            <person name="Shapiro H."/>
            <person name="Ma J."/>
            <person name="Bustamante C.D."/>
            <person name="Schnell R.J."/>
            <person name="Main D."/>
            <person name="Gilbert D."/>
            <person name="Parida L."/>
            <person name="Kuhn D.N."/>
        </authorList>
    </citation>
    <scope>NUCLEOTIDE SEQUENCE [LARGE SCALE GENOMIC DNA]</scope>
    <source>
        <strain evidence="2">cv. Matina 1-6</strain>
    </source>
</reference>
<dbReference type="InParanoid" id="A0A061DY36"/>
<proteinExistence type="predicted"/>
<dbReference type="EMBL" id="CM001880">
    <property type="protein sequence ID" value="EOX97001.1"/>
    <property type="molecule type" value="Genomic_DNA"/>
</dbReference>
<keyword evidence="2" id="KW-1185">Reference proteome</keyword>
<dbReference type="Gramene" id="EOX97001">
    <property type="protein sequence ID" value="EOX97001"/>
    <property type="gene ID" value="TCM_006128"/>
</dbReference>